<evidence type="ECO:0000256" key="8">
    <source>
        <dbReference type="ARBA" id="ARBA00023052"/>
    </source>
</evidence>
<sequence>MSTFEWTDLDKQAVDVVRALAMDAVEKAGSGHPGTAMSLAPAAYLLFQRTMRHDPTDPTWAGRDRFVLSCGHSSLTLYIQLYLSGYGLSLDDIKRLRTWDSLTPGHPEHGHTVGVETTTGPLGQGIGNAVGMAMAARRERGLFDPDAEPGTSPFDHHIWCFVSEGDIEEGVSHEVSAIAGHQKLGNLTVVFDSNHISIEDDTQIALSEDVVKRYEAYGWHVQTVDWTQTGEYVEDVRALHDALEAARAETDKPSFIRLRTIIGWPAPNKQNTGKAHGSALGADEVAATKKVMGQDPEKTFDVPAEVLEHARQVAERGRAAHAEWEKSYADWRLANEERAAEFDRISKRQLPADWTSALPEFEVGASVATRKASGEVLNAIAPFLPELWGGSADLAESNLTTIKGEPSFIPEEYQTKEFPGNRYGRTLHFGIREHGMGAILNGIALHGGTRPYGGTFLVFSDYMRPAVRLAALMKLPVTYVWTHDSIGLGEDGPTHQPVEHLWALRAIPGLDVVRPGDANETAAAWKTVLEHNDRPAALALTRQNLRVLEGTSAEGVARGGYVLREASNGQPLVILIATGSEVEIALDGRDVLESQGIPTRVVSMPCVEWFHGQDSAYRATVLPSDVKARVAVEAGIALGWREFVGDAGEVVSLEHFGASAPYKTLYEQFGLTAERVAAAAKASLAKLGFDKGETTGN</sequence>
<proteinExistence type="inferred from homology"/>
<keyword evidence="6" id="KW-0479">Metal-binding</keyword>
<dbReference type="InterPro" id="IPR055152">
    <property type="entry name" value="Transketolase-like_C_2"/>
</dbReference>
<dbReference type="SUPFAM" id="SSF52518">
    <property type="entry name" value="Thiamin diphosphate-binding fold (THDP-binding)"/>
    <property type="match status" value="2"/>
</dbReference>
<dbReference type="Pfam" id="PF00456">
    <property type="entry name" value="Transketolase_N"/>
    <property type="match status" value="1"/>
</dbReference>
<accession>A0ABN3SHI6</accession>
<dbReference type="InterPro" id="IPR009014">
    <property type="entry name" value="Transketo_C/PFOR_II"/>
</dbReference>
<dbReference type="PANTHER" id="PTHR43522:SF2">
    <property type="entry name" value="TRANSKETOLASE 1-RELATED"/>
    <property type="match status" value="1"/>
</dbReference>
<protein>
    <recommendedName>
        <fullName evidence="4 10">Transketolase</fullName>
        <ecNumber evidence="4 10">2.2.1.1</ecNumber>
    </recommendedName>
</protein>
<keyword evidence="8" id="KW-0786">Thiamine pyrophosphate</keyword>
<evidence type="ECO:0000256" key="3">
    <source>
        <dbReference type="ARBA" id="ARBA00007131"/>
    </source>
</evidence>
<dbReference type="InterPro" id="IPR029061">
    <property type="entry name" value="THDP-binding"/>
</dbReference>
<dbReference type="Gene3D" id="3.40.50.970">
    <property type="match status" value="2"/>
</dbReference>
<dbReference type="PANTHER" id="PTHR43522">
    <property type="entry name" value="TRANSKETOLASE"/>
    <property type="match status" value="1"/>
</dbReference>
<gene>
    <name evidence="12" type="primary">tkt</name>
    <name evidence="12" type="ORF">GCM10010412_059610</name>
</gene>
<dbReference type="Pfam" id="PF02779">
    <property type="entry name" value="Transket_pyr"/>
    <property type="match status" value="1"/>
</dbReference>
<comment type="catalytic activity">
    <reaction evidence="9">
        <text>D-sedoheptulose 7-phosphate + D-glyceraldehyde 3-phosphate = aldehydo-D-ribose 5-phosphate + D-xylulose 5-phosphate</text>
        <dbReference type="Rhea" id="RHEA:10508"/>
        <dbReference type="ChEBI" id="CHEBI:57483"/>
        <dbReference type="ChEBI" id="CHEBI:57737"/>
        <dbReference type="ChEBI" id="CHEBI:58273"/>
        <dbReference type="ChEBI" id="CHEBI:59776"/>
        <dbReference type="EC" id="2.2.1.1"/>
    </reaction>
</comment>
<evidence type="ECO:0000256" key="10">
    <source>
        <dbReference type="NCBIfam" id="TIGR00232"/>
    </source>
</evidence>
<comment type="similarity">
    <text evidence="3">Belongs to the transketolase family.</text>
</comment>
<dbReference type="CDD" id="cd02012">
    <property type="entry name" value="TPP_TK"/>
    <property type="match status" value="1"/>
</dbReference>
<evidence type="ECO:0000259" key="11">
    <source>
        <dbReference type="SMART" id="SM00861"/>
    </source>
</evidence>
<dbReference type="Proteomes" id="UP001501666">
    <property type="component" value="Unassembled WGS sequence"/>
</dbReference>
<evidence type="ECO:0000256" key="2">
    <source>
        <dbReference type="ARBA" id="ARBA00001964"/>
    </source>
</evidence>
<dbReference type="Pfam" id="PF22613">
    <property type="entry name" value="Transketolase_C_1"/>
    <property type="match status" value="1"/>
</dbReference>
<dbReference type="InterPro" id="IPR049557">
    <property type="entry name" value="Transketolase_CS"/>
</dbReference>
<keyword evidence="13" id="KW-1185">Reference proteome</keyword>
<dbReference type="EC" id="2.2.1.1" evidence="4 10"/>
<evidence type="ECO:0000313" key="12">
    <source>
        <dbReference type="EMBL" id="GAA2677126.1"/>
    </source>
</evidence>
<feature type="domain" description="Transketolase-like pyrimidine-binding" evidence="11">
    <location>
        <begin position="367"/>
        <end position="547"/>
    </location>
</feature>
<dbReference type="CDD" id="cd07033">
    <property type="entry name" value="TPP_PYR_DXS_TK_like"/>
    <property type="match status" value="1"/>
</dbReference>
<evidence type="ECO:0000256" key="5">
    <source>
        <dbReference type="ARBA" id="ARBA00022679"/>
    </source>
</evidence>
<evidence type="ECO:0000256" key="4">
    <source>
        <dbReference type="ARBA" id="ARBA00013152"/>
    </source>
</evidence>
<dbReference type="PROSITE" id="PS00801">
    <property type="entry name" value="TRANSKETOLASE_1"/>
    <property type="match status" value="1"/>
</dbReference>
<dbReference type="InterPro" id="IPR005475">
    <property type="entry name" value="Transketolase-like_Pyr-bd"/>
</dbReference>
<dbReference type="RefSeq" id="WP_346150847.1">
    <property type="nucleotide sequence ID" value="NZ_BAAATE010000018.1"/>
</dbReference>
<evidence type="ECO:0000313" key="13">
    <source>
        <dbReference type="Proteomes" id="UP001501666"/>
    </source>
</evidence>
<dbReference type="InterPro" id="IPR005478">
    <property type="entry name" value="Transketolase_bac-like"/>
</dbReference>
<keyword evidence="7" id="KW-0460">Magnesium</keyword>
<evidence type="ECO:0000256" key="1">
    <source>
        <dbReference type="ARBA" id="ARBA00001946"/>
    </source>
</evidence>
<evidence type="ECO:0000256" key="7">
    <source>
        <dbReference type="ARBA" id="ARBA00022842"/>
    </source>
</evidence>
<comment type="cofactor">
    <cofactor evidence="2">
        <name>thiamine diphosphate</name>
        <dbReference type="ChEBI" id="CHEBI:58937"/>
    </cofactor>
</comment>
<dbReference type="EMBL" id="BAAATE010000018">
    <property type="protein sequence ID" value="GAA2677126.1"/>
    <property type="molecule type" value="Genomic_DNA"/>
</dbReference>
<organism evidence="12 13">
    <name type="scientific">Nonomuraea recticatena</name>
    <dbReference type="NCBI Taxonomy" id="46178"/>
    <lineage>
        <taxon>Bacteria</taxon>
        <taxon>Bacillati</taxon>
        <taxon>Actinomycetota</taxon>
        <taxon>Actinomycetes</taxon>
        <taxon>Streptosporangiales</taxon>
        <taxon>Streptosporangiaceae</taxon>
        <taxon>Nonomuraea</taxon>
    </lineage>
</organism>
<dbReference type="SMART" id="SM00861">
    <property type="entry name" value="Transket_pyr"/>
    <property type="match status" value="1"/>
</dbReference>
<reference evidence="12 13" key="1">
    <citation type="journal article" date="2019" name="Int. J. Syst. Evol. Microbiol.">
        <title>The Global Catalogue of Microorganisms (GCM) 10K type strain sequencing project: providing services to taxonomists for standard genome sequencing and annotation.</title>
        <authorList>
            <consortium name="The Broad Institute Genomics Platform"/>
            <consortium name="The Broad Institute Genome Sequencing Center for Infectious Disease"/>
            <person name="Wu L."/>
            <person name="Ma J."/>
        </authorList>
    </citation>
    <scope>NUCLEOTIDE SEQUENCE [LARGE SCALE GENOMIC DNA]</scope>
    <source>
        <strain evidence="12 13">JCM 6835</strain>
    </source>
</reference>
<dbReference type="Gene3D" id="3.40.50.920">
    <property type="match status" value="1"/>
</dbReference>
<comment type="cofactor">
    <cofactor evidence="1">
        <name>Mg(2+)</name>
        <dbReference type="ChEBI" id="CHEBI:18420"/>
    </cofactor>
</comment>
<dbReference type="InterPro" id="IPR033247">
    <property type="entry name" value="Transketolase_fam"/>
</dbReference>
<comment type="caution">
    <text evidence="12">The sequence shown here is derived from an EMBL/GenBank/DDBJ whole genome shotgun (WGS) entry which is preliminary data.</text>
</comment>
<keyword evidence="5" id="KW-0808">Transferase</keyword>
<dbReference type="NCBIfam" id="TIGR00232">
    <property type="entry name" value="tktlase_bact"/>
    <property type="match status" value="1"/>
</dbReference>
<dbReference type="InterPro" id="IPR005474">
    <property type="entry name" value="Transketolase_N"/>
</dbReference>
<dbReference type="SUPFAM" id="SSF52922">
    <property type="entry name" value="TK C-terminal domain-like"/>
    <property type="match status" value="1"/>
</dbReference>
<evidence type="ECO:0000256" key="6">
    <source>
        <dbReference type="ARBA" id="ARBA00022723"/>
    </source>
</evidence>
<evidence type="ECO:0000256" key="9">
    <source>
        <dbReference type="ARBA" id="ARBA00049473"/>
    </source>
</evidence>
<name>A0ABN3SHI6_9ACTN</name>